<gene>
    <name evidence="2" type="ORF">SAMN02745166_00128</name>
</gene>
<sequence length="106" mass="12535">MKLLFLCSRNHWRSPTAEAIYQNDPRVQVRSAGTSSSARIRVSEKLLQWADLVCVMEHTHKRRLREHFPDLYPDLDIEVLDIADDYEFMDPTLIELIRERVEPLLD</sequence>
<dbReference type="Gene3D" id="3.40.50.2300">
    <property type="match status" value="1"/>
</dbReference>
<dbReference type="SMART" id="SM00226">
    <property type="entry name" value="LMWPc"/>
    <property type="match status" value="1"/>
</dbReference>
<accession>A0A1T4WFP9</accession>
<dbReference type="RefSeq" id="WP_078811370.1">
    <property type="nucleotide sequence ID" value="NZ_FUYE01000001.1"/>
</dbReference>
<evidence type="ECO:0000313" key="2">
    <source>
        <dbReference type="EMBL" id="SKA76142.1"/>
    </source>
</evidence>
<keyword evidence="3" id="KW-1185">Reference proteome</keyword>
<evidence type="ECO:0000313" key="3">
    <source>
        <dbReference type="Proteomes" id="UP000190774"/>
    </source>
</evidence>
<dbReference type="Proteomes" id="UP000190774">
    <property type="component" value="Unassembled WGS sequence"/>
</dbReference>
<organism evidence="2 3">
    <name type="scientific">Prosthecobacter debontii</name>
    <dbReference type="NCBI Taxonomy" id="48467"/>
    <lineage>
        <taxon>Bacteria</taxon>
        <taxon>Pseudomonadati</taxon>
        <taxon>Verrucomicrobiota</taxon>
        <taxon>Verrucomicrobiia</taxon>
        <taxon>Verrucomicrobiales</taxon>
        <taxon>Verrucomicrobiaceae</taxon>
        <taxon>Prosthecobacter</taxon>
    </lineage>
</organism>
<dbReference type="OrthoDB" id="7210484at2"/>
<dbReference type="InterPro" id="IPR036196">
    <property type="entry name" value="Ptyr_pPase_sf"/>
</dbReference>
<protein>
    <recommendedName>
        <fullName evidence="1">Phosphotyrosine protein phosphatase I domain-containing protein</fullName>
    </recommendedName>
</protein>
<dbReference type="PIRSF" id="PIRSF029416">
    <property type="entry name" value="UCP029416_PTP"/>
    <property type="match status" value="1"/>
</dbReference>
<dbReference type="EMBL" id="FUYE01000001">
    <property type="protein sequence ID" value="SKA76142.1"/>
    <property type="molecule type" value="Genomic_DNA"/>
</dbReference>
<feature type="domain" description="Phosphotyrosine protein phosphatase I" evidence="1">
    <location>
        <begin position="1"/>
        <end position="106"/>
    </location>
</feature>
<proteinExistence type="predicted"/>
<dbReference type="SUPFAM" id="SSF52788">
    <property type="entry name" value="Phosphotyrosine protein phosphatases I"/>
    <property type="match status" value="1"/>
</dbReference>
<dbReference type="InterPro" id="IPR023485">
    <property type="entry name" value="Ptyr_pPase"/>
</dbReference>
<name>A0A1T4WFP9_9BACT</name>
<dbReference type="STRING" id="48467.SAMN02745166_00128"/>
<reference evidence="3" key="1">
    <citation type="submission" date="2017-02" db="EMBL/GenBank/DDBJ databases">
        <authorList>
            <person name="Varghese N."/>
            <person name="Submissions S."/>
        </authorList>
    </citation>
    <scope>NUCLEOTIDE SEQUENCE [LARGE SCALE GENOMIC DNA]</scope>
    <source>
        <strain evidence="3">ATCC 700200</strain>
    </source>
</reference>
<dbReference type="AlphaFoldDB" id="A0A1T4WFP9"/>
<evidence type="ECO:0000259" key="1">
    <source>
        <dbReference type="SMART" id="SM00226"/>
    </source>
</evidence>
<dbReference type="InterPro" id="IPR016919">
    <property type="entry name" value="UCP029416_PTP"/>
</dbReference>